<accession>E0I5P3</accession>
<sequence>MANNVIPTMLKQRYYANQLLNVEDFNRERDFHIAGRELLSRFFVQNGILQGLDVSQGSQNNILISPGAAIDERGSLILLTDRAQLAGNMVLAQSGSVSIDLSEAAYANKIWLLVIQSHDAQVADHALQSCPILTLLDTSSATPDSTQIPLSQITVTSTGTAPDIITITIRLDESVRQASSLQAGRMPELSASQIPALDASKMTSGVLDAARIPVLDVNKMTAGALDVNRIPALDASKIASGVLDAACIPALDANKIASGLLDAAQVPTLDASKIATGTLDIGRLPSIPASQITDLPTSELITYWAANAAIYSNGGAFAASPLAAGERACVIGLLKIVSDQGSTYFSMGMGFPSTVVSFASDQMSKSAMSFHVYSDRTRYNLSLEGGEAGETATSVQFVGLDASLCFSLLIPESELPEECQGKIWSLVTFGMQKVSAAESVSPVGITDIIRNIRDAISPFSYIAHAFPSNVGALNAGLAQRLKAAGQSAQQAAPVLAGHDPQQTAHSTDAFLKTLTQVFPETTSAPSQVAWSLSAANVPPAQASSAIGAFYLDKITMSDFLRFMAGAYPIPAVTARITELQLAGSKAADAALPIKQSNPQFNALPDQLGVVLRVHFDETSNTPPLMAHALHAAEYTKDEVQSALALLFPTTPNETLVDVVSSEYDTQGGEIRQ</sequence>
<dbReference type="STRING" id="717606.PaecuDRAFT_0965"/>
<keyword evidence="2" id="KW-1185">Reference proteome</keyword>
<evidence type="ECO:0000313" key="1">
    <source>
        <dbReference type="EMBL" id="EFM12285.1"/>
    </source>
</evidence>
<dbReference type="EMBL" id="AEDD01000002">
    <property type="protein sequence ID" value="EFM12285.1"/>
    <property type="molecule type" value="Genomic_DNA"/>
</dbReference>
<dbReference type="RefSeq" id="WP_006036980.1">
    <property type="nucleotide sequence ID" value="NZ_AEDD01000002.1"/>
</dbReference>
<organism evidence="1 2">
    <name type="scientific">Paenibacillus curdlanolyticus YK9</name>
    <dbReference type="NCBI Taxonomy" id="717606"/>
    <lineage>
        <taxon>Bacteria</taxon>
        <taxon>Bacillati</taxon>
        <taxon>Bacillota</taxon>
        <taxon>Bacilli</taxon>
        <taxon>Bacillales</taxon>
        <taxon>Paenibacillaceae</taxon>
        <taxon>Paenibacillus</taxon>
    </lineage>
</organism>
<gene>
    <name evidence="1" type="ORF">PaecuDRAFT_0965</name>
</gene>
<dbReference type="Proteomes" id="UP000005387">
    <property type="component" value="Unassembled WGS sequence"/>
</dbReference>
<dbReference type="AlphaFoldDB" id="E0I5P3"/>
<reference evidence="1 2" key="1">
    <citation type="submission" date="2010-07" db="EMBL/GenBank/DDBJ databases">
        <title>The draft genome of Paenibacillus curdlanolyticus YK9.</title>
        <authorList>
            <consortium name="US DOE Joint Genome Institute (JGI-PGF)"/>
            <person name="Lucas S."/>
            <person name="Copeland A."/>
            <person name="Lapidus A."/>
            <person name="Cheng J.-F."/>
            <person name="Bruce D."/>
            <person name="Goodwin L."/>
            <person name="Pitluck S."/>
            <person name="Land M.L."/>
            <person name="Hauser L."/>
            <person name="Chang Y.-J."/>
            <person name="Jeffries C."/>
            <person name="Anderson I.J."/>
            <person name="Johnson E."/>
            <person name="Loganathan U."/>
            <person name="Mulhopadhyay B."/>
            <person name="Kyrpides N."/>
            <person name="Woyke T.J."/>
        </authorList>
    </citation>
    <scope>NUCLEOTIDE SEQUENCE [LARGE SCALE GENOMIC DNA]</scope>
    <source>
        <strain evidence="1 2">YK9</strain>
    </source>
</reference>
<name>E0I5P3_9BACL</name>
<evidence type="ECO:0000313" key="2">
    <source>
        <dbReference type="Proteomes" id="UP000005387"/>
    </source>
</evidence>
<protein>
    <submittedName>
        <fullName evidence="1">Uncharacterized protein</fullName>
    </submittedName>
</protein>
<dbReference type="OrthoDB" id="2511291at2"/>
<proteinExistence type="predicted"/>